<dbReference type="RefSeq" id="WP_338602621.1">
    <property type="nucleotide sequence ID" value="NZ_CP146016.1"/>
</dbReference>
<dbReference type="InterPro" id="IPR013320">
    <property type="entry name" value="ConA-like_dom_sf"/>
</dbReference>
<comment type="similarity">
    <text evidence="1">Belongs to the glycosyl hydrolase 12 (cellulase H) family.</text>
</comment>
<dbReference type="InterPro" id="IPR013319">
    <property type="entry name" value="GH11/12"/>
</dbReference>
<keyword evidence="4" id="KW-1185">Reference proteome</keyword>
<organism evidence="3 4">
    <name type="scientific">Sulfolobus tengchongensis</name>
    <dbReference type="NCBI Taxonomy" id="207809"/>
    <lineage>
        <taxon>Archaea</taxon>
        <taxon>Thermoproteota</taxon>
        <taxon>Thermoprotei</taxon>
        <taxon>Sulfolobales</taxon>
        <taxon>Sulfolobaceae</taxon>
        <taxon>Sulfolobus</taxon>
    </lineage>
</organism>
<feature type="transmembrane region" description="Helical" evidence="2">
    <location>
        <begin position="5"/>
        <end position="26"/>
    </location>
</feature>
<dbReference type="GeneID" id="89335621"/>
<keyword evidence="2" id="KW-0812">Transmembrane</keyword>
<dbReference type="GO" id="GO:0000272">
    <property type="term" value="P:polysaccharide catabolic process"/>
    <property type="evidence" value="ECO:0007669"/>
    <property type="project" value="InterPro"/>
</dbReference>
<evidence type="ECO:0000256" key="1">
    <source>
        <dbReference type="ARBA" id="ARBA00005519"/>
    </source>
</evidence>
<dbReference type="SUPFAM" id="SSF49899">
    <property type="entry name" value="Concanavalin A-like lectins/glucanases"/>
    <property type="match status" value="1"/>
</dbReference>
<dbReference type="EMBL" id="CP146016">
    <property type="protein sequence ID" value="WWQ60989.1"/>
    <property type="molecule type" value="Genomic_DNA"/>
</dbReference>
<reference evidence="3 4" key="1">
    <citation type="submission" date="2024-02" db="EMBL/GenBank/DDBJ databases">
        <title>STSV induces naive adaptation in Sulfolobus.</title>
        <authorList>
            <person name="Xiang X."/>
            <person name="Song M."/>
        </authorList>
    </citation>
    <scope>NUCLEOTIDE SEQUENCE [LARGE SCALE GENOMIC DNA]</scope>
    <source>
        <strain evidence="3 4">RT2</strain>
    </source>
</reference>
<protein>
    <submittedName>
        <fullName evidence="3">Cellulase</fullName>
    </submittedName>
</protein>
<dbReference type="Pfam" id="PF01670">
    <property type="entry name" value="Glyco_hydro_12"/>
    <property type="match status" value="1"/>
</dbReference>
<proteinExistence type="inferred from homology"/>
<keyword evidence="2" id="KW-0472">Membrane</keyword>
<dbReference type="AlphaFoldDB" id="A0AAX4L1F6"/>
<evidence type="ECO:0000256" key="2">
    <source>
        <dbReference type="SAM" id="Phobius"/>
    </source>
</evidence>
<accession>A0AAX4L1F6</accession>
<evidence type="ECO:0000313" key="3">
    <source>
        <dbReference type="EMBL" id="WWQ60989.1"/>
    </source>
</evidence>
<evidence type="ECO:0000313" key="4">
    <source>
        <dbReference type="Proteomes" id="UP001432202"/>
    </source>
</evidence>
<name>A0AAX4L1F6_9CREN</name>
<sequence length="335" mass="38187">MNRRIILIVIVIVIVISSLFAVLYHGGGSSSIIHKKEYNNNYQIYTLFPGPNSRFNLIANYSSNTAYALALINSSSNATLMASPFLWNIGYALGNVNMSFYHNMLHVAINLTNIQKISSNDVDGYPGLMYGQELWFPFYYHTKQLEQLPLPMIISKLPNFYSVLNFSVYNITGRIIDFSYDIWLSQNPNITSLQYGDFEVMIWMYWTKNLTGVPYFIYTGNISIPTLVNGTIENLTWEVYVLPRTGSANGWTGIYFLSPKKLQGEIGVPIAYVLTNMNPFLEKAGVNIYNPNEYYLDAIQVGMEFTNTTQGNVNVGYNLYSWQIYIVENNSVFRS</sequence>
<dbReference type="Proteomes" id="UP001432202">
    <property type="component" value="Chromosome"/>
</dbReference>
<keyword evidence="2" id="KW-1133">Transmembrane helix</keyword>
<dbReference type="InterPro" id="IPR002594">
    <property type="entry name" value="GH12"/>
</dbReference>
<dbReference type="GO" id="GO:0008810">
    <property type="term" value="F:cellulase activity"/>
    <property type="evidence" value="ECO:0007669"/>
    <property type="project" value="InterPro"/>
</dbReference>
<gene>
    <name evidence="3" type="ORF">V6M85_02595</name>
</gene>
<dbReference type="Gene3D" id="2.60.120.180">
    <property type="match status" value="1"/>
</dbReference>